<evidence type="ECO:0000256" key="3">
    <source>
        <dbReference type="ARBA" id="ARBA00022729"/>
    </source>
</evidence>
<evidence type="ECO:0000259" key="6">
    <source>
        <dbReference type="PROSITE" id="PS51323"/>
    </source>
</evidence>
<evidence type="ECO:0000256" key="4">
    <source>
        <dbReference type="ARBA" id="ARBA00023157"/>
    </source>
</evidence>
<dbReference type="GO" id="GO:0005520">
    <property type="term" value="F:insulin-like growth factor binding"/>
    <property type="evidence" value="ECO:0007669"/>
    <property type="project" value="InterPro"/>
</dbReference>
<evidence type="ECO:0000256" key="5">
    <source>
        <dbReference type="SAM" id="SignalP"/>
    </source>
</evidence>
<dbReference type="PANTHER" id="PTHR14186:SF20">
    <property type="entry name" value="CYSTEINE-RICH MOTOR NEURON 1 PROTEIN-LIKE"/>
    <property type="match status" value="1"/>
</dbReference>
<sequence>MIDPILAKHCLACVMVFCTLASAQSPTKKTESIAGNALESWEAQRIIHKLTRRNPRDTRQTLRCPPCEQIHCYPRRGSKLNCRGGVTRGVCNCCPRCAKLEGEPCGGKWDYLGTCDVELECVQIQFGETFGQDQSIGLITERRGVCRRVPPDRQSSQPVTIEEENSCQPKCTPEFCQENPKDICSAVDNAEEKMSCQGECQHTSCLACKFLIPEQDCGSCPGNDISCLRQFGKCMKQQICSKKKFPCAFKELDMLSIDFKFQCIIPQCP</sequence>
<dbReference type="PROSITE" id="PS51323">
    <property type="entry name" value="IGFBP_N_2"/>
    <property type="match status" value="1"/>
</dbReference>
<organism evidence="7 8">
    <name type="scientific">Holothuria leucospilota</name>
    <name type="common">Black long sea cucumber</name>
    <name type="synonym">Mertensiothuria leucospilota</name>
    <dbReference type="NCBI Taxonomy" id="206669"/>
    <lineage>
        <taxon>Eukaryota</taxon>
        <taxon>Metazoa</taxon>
        <taxon>Echinodermata</taxon>
        <taxon>Eleutherozoa</taxon>
        <taxon>Echinozoa</taxon>
        <taxon>Holothuroidea</taxon>
        <taxon>Aspidochirotacea</taxon>
        <taxon>Aspidochirotida</taxon>
        <taxon>Holothuriidae</taxon>
        <taxon>Holothuria</taxon>
    </lineage>
</organism>
<evidence type="ECO:0000313" key="7">
    <source>
        <dbReference type="EMBL" id="KAJ8029717.1"/>
    </source>
</evidence>
<dbReference type="InterPro" id="IPR009030">
    <property type="entry name" value="Growth_fac_rcpt_cys_sf"/>
</dbReference>
<dbReference type="OrthoDB" id="5976811at2759"/>
<evidence type="ECO:0000256" key="2">
    <source>
        <dbReference type="ARBA" id="ARBA00022525"/>
    </source>
</evidence>
<feature type="signal peptide" evidence="5">
    <location>
        <begin position="1"/>
        <end position="23"/>
    </location>
</feature>
<accession>A0A9Q1BN37</accession>
<dbReference type="InterPro" id="IPR000867">
    <property type="entry name" value="IGFBP-like"/>
</dbReference>
<comment type="subcellular location">
    <subcellularLocation>
        <location evidence="1">Secreted</location>
    </subcellularLocation>
</comment>
<evidence type="ECO:0000313" key="8">
    <source>
        <dbReference type="Proteomes" id="UP001152320"/>
    </source>
</evidence>
<reference evidence="7" key="1">
    <citation type="submission" date="2021-10" db="EMBL/GenBank/DDBJ databases">
        <title>Tropical sea cucumber genome reveals ecological adaptation and Cuvierian tubules defense mechanism.</title>
        <authorList>
            <person name="Chen T."/>
        </authorList>
    </citation>
    <scope>NUCLEOTIDE SEQUENCE</scope>
    <source>
        <strain evidence="7">Nanhai2018</strain>
        <tissue evidence="7">Muscle</tissue>
    </source>
</reference>
<dbReference type="EMBL" id="JAIZAY010000014">
    <property type="protein sequence ID" value="KAJ8029717.1"/>
    <property type="molecule type" value="Genomic_DNA"/>
</dbReference>
<dbReference type="Gene3D" id="4.10.40.20">
    <property type="match status" value="1"/>
</dbReference>
<name>A0A9Q1BN37_HOLLE</name>
<gene>
    <name evidence="7" type="ORF">HOLleu_29181</name>
</gene>
<dbReference type="SMART" id="SM00121">
    <property type="entry name" value="IB"/>
    <property type="match status" value="1"/>
</dbReference>
<dbReference type="GO" id="GO:0009966">
    <property type="term" value="P:regulation of signal transduction"/>
    <property type="evidence" value="ECO:0007669"/>
    <property type="project" value="TreeGrafter"/>
</dbReference>
<proteinExistence type="predicted"/>
<dbReference type="SUPFAM" id="SSF57184">
    <property type="entry name" value="Growth factor receptor domain"/>
    <property type="match status" value="1"/>
</dbReference>
<comment type="caution">
    <text evidence="7">The sequence shown here is derived from an EMBL/GenBank/DDBJ whole genome shotgun (WGS) entry which is preliminary data.</text>
</comment>
<dbReference type="Proteomes" id="UP001152320">
    <property type="component" value="Chromosome 14"/>
</dbReference>
<feature type="chain" id="PRO_5040370307" description="IGFBP N-terminal domain-containing protein" evidence="5">
    <location>
        <begin position="24"/>
        <end position="269"/>
    </location>
</feature>
<dbReference type="PANTHER" id="PTHR14186">
    <property type="entry name" value="INSULIN-LIKE GROWTH FACTOR BINDING PROTEIN-RELATED"/>
    <property type="match status" value="1"/>
</dbReference>
<keyword evidence="2" id="KW-0964">Secreted</keyword>
<feature type="domain" description="IGFBP N-terminal" evidence="6">
    <location>
        <begin position="60"/>
        <end position="149"/>
    </location>
</feature>
<evidence type="ECO:0000256" key="1">
    <source>
        <dbReference type="ARBA" id="ARBA00004613"/>
    </source>
</evidence>
<dbReference type="AlphaFoldDB" id="A0A9Q1BN37"/>
<dbReference type="InterPro" id="IPR011390">
    <property type="entry name" value="IGFBP_rP_mac25"/>
</dbReference>
<keyword evidence="8" id="KW-1185">Reference proteome</keyword>
<protein>
    <recommendedName>
        <fullName evidence="6">IGFBP N-terminal domain-containing protein</fullName>
    </recommendedName>
</protein>
<keyword evidence="3 5" id="KW-0732">Signal</keyword>
<dbReference type="GO" id="GO:0005576">
    <property type="term" value="C:extracellular region"/>
    <property type="evidence" value="ECO:0007669"/>
    <property type="project" value="UniProtKB-SubCell"/>
</dbReference>
<keyword evidence="4" id="KW-1015">Disulfide bond</keyword>
<dbReference type="GO" id="GO:0001558">
    <property type="term" value="P:regulation of cell growth"/>
    <property type="evidence" value="ECO:0007669"/>
    <property type="project" value="InterPro"/>
</dbReference>